<reference evidence="7" key="1">
    <citation type="journal article" date="2019" name="Int. J. Syst. Evol. Microbiol.">
        <title>The Global Catalogue of Microorganisms (GCM) 10K type strain sequencing project: providing services to taxonomists for standard genome sequencing and annotation.</title>
        <authorList>
            <consortium name="The Broad Institute Genomics Platform"/>
            <consortium name="The Broad Institute Genome Sequencing Center for Infectious Disease"/>
            <person name="Wu L."/>
            <person name="Ma J."/>
        </authorList>
    </citation>
    <scope>NUCLEOTIDE SEQUENCE [LARGE SCALE GENOMIC DNA]</scope>
    <source>
        <strain evidence="7">JCM 18054</strain>
    </source>
</reference>
<dbReference type="SUPFAM" id="SSF48498">
    <property type="entry name" value="Tetracyclin repressor-like, C-terminal domain"/>
    <property type="match status" value="1"/>
</dbReference>
<comment type="caution">
    <text evidence="6">The sequence shown here is derived from an EMBL/GenBank/DDBJ whole genome shotgun (WGS) entry which is preliminary data.</text>
</comment>
<dbReference type="Pfam" id="PF00440">
    <property type="entry name" value="TetR_N"/>
    <property type="match status" value="1"/>
</dbReference>
<gene>
    <name evidence="6" type="ORF">GCM10023214_66510</name>
</gene>
<evidence type="ECO:0000256" key="3">
    <source>
        <dbReference type="ARBA" id="ARBA00023163"/>
    </source>
</evidence>
<dbReference type="RefSeq" id="WP_346056099.1">
    <property type="nucleotide sequence ID" value="NZ_BAABIB010000137.1"/>
</dbReference>
<name>A0ABP8VHN1_9PSEU</name>
<dbReference type="EMBL" id="BAABIB010000137">
    <property type="protein sequence ID" value="GAA4664265.1"/>
    <property type="molecule type" value="Genomic_DNA"/>
</dbReference>
<evidence type="ECO:0000256" key="2">
    <source>
        <dbReference type="ARBA" id="ARBA00023125"/>
    </source>
</evidence>
<feature type="domain" description="HTH tetR-type" evidence="5">
    <location>
        <begin position="1"/>
        <end position="61"/>
    </location>
</feature>
<proteinExistence type="predicted"/>
<keyword evidence="1" id="KW-0805">Transcription regulation</keyword>
<keyword evidence="7" id="KW-1185">Reference proteome</keyword>
<dbReference type="InterPro" id="IPR001647">
    <property type="entry name" value="HTH_TetR"/>
</dbReference>
<dbReference type="PANTHER" id="PTHR30055:SF238">
    <property type="entry name" value="MYCOFACTOCIN BIOSYNTHESIS TRANSCRIPTIONAL REGULATOR MFTR-RELATED"/>
    <property type="match status" value="1"/>
</dbReference>
<evidence type="ECO:0000256" key="1">
    <source>
        <dbReference type="ARBA" id="ARBA00023015"/>
    </source>
</evidence>
<dbReference type="SUPFAM" id="SSF46689">
    <property type="entry name" value="Homeodomain-like"/>
    <property type="match status" value="1"/>
</dbReference>
<dbReference type="PANTHER" id="PTHR30055">
    <property type="entry name" value="HTH-TYPE TRANSCRIPTIONAL REGULATOR RUTR"/>
    <property type="match status" value="1"/>
</dbReference>
<evidence type="ECO:0000256" key="4">
    <source>
        <dbReference type="PROSITE-ProRule" id="PRU00335"/>
    </source>
</evidence>
<dbReference type="Gene3D" id="1.10.357.10">
    <property type="entry name" value="Tetracycline Repressor, domain 2"/>
    <property type="match status" value="1"/>
</dbReference>
<sequence length="189" mass="20598">MGTREAILAAASRIMREQGYARATTKEIARAAGYSEAALYKHFADKTEIFLGVLTEQLPALGAVLTDLAANAGRDTVRANLTRVAKAALDFYAESFPIAASVFSTRELLAAHRDAVHERSAGPHHPHDKLVEYLRAEQRLGRLPRSADLDATAALLLGACFQQAFLSHFEDGPRDFDALAKTLVKPLLR</sequence>
<dbReference type="InterPro" id="IPR036271">
    <property type="entry name" value="Tet_transcr_reg_TetR-rel_C_sf"/>
</dbReference>
<dbReference type="PRINTS" id="PR00455">
    <property type="entry name" value="HTHTETR"/>
</dbReference>
<feature type="DNA-binding region" description="H-T-H motif" evidence="4">
    <location>
        <begin position="24"/>
        <end position="43"/>
    </location>
</feature>
<accession>A0ABP8VHN1</accession>
<evidence type="ECO:0000313" key="7">
    <source>
        <dbReference type="Proteomes" id="UP001500192"/>
    </source>
</evidence>
<evidence type="ECO:0000259" key="5">
    <source>
        <dbReference type="PROSITE" id="PS50977"/>
    </source>
</evidence>
<evidence type="ECO:0000313" key="6">
    <source>
        <dbReference type="EMBL" id="GAA4664265.1"/>
    </source>
</evidence>
<dbReference type="PROSITE" id="PS50977">
    <property type="entry name" value="HTH_TETR_2"/>
    <property type="match status" value="1"/>
</dbReference>
<keyword evidence="2 4" id="KW-0238">DNA-binding</keyword>
<protein>
    <submittedName>
        <fullName evidence="6">TetR/AcrR family transcriptional regulator</fullName>
    </submittedName>
</protein>
<organism evidence="6 7">
    <name type="scientific">Amycolatopsis dongchuanensis</name>
    <dbReference type="NCBI Taxonomy" id="1070866"/>
    <lineage>
        <taxon>Bacteria</taxon>
        <taxon>Bacillati</taxon>
        <taxon>Actinomycetota</taxon>
        <taxon>Actinomycetes</taxon>
        <taxon>Pseudonocardiales</taxon>
        <taxon>Pseudonocardiaceae</taxon>
        <taxon>Amycolatopsis</taxon>
    </lineage>
</organism>
<keyword evidence="3" id="KW-0804">Transcription</keyword>
<dbReference type="Proteomes" id="UP001500192">
    <property type="component" value="Unassembled WGS sequence"/>
</dbReference>
<dbReference type="InterPro" id="IPR050109">
    <property type="entry name" value="HTH-type_TetR-like_transc_reg"/>
</dbReference>
<dbReference type="InterPro" id="IPR009057">
    <property type="entry name" value="Homeodomain-like_sf"/>
</dbReference>